<protein>
    <submittedName>
        <fullName evidence="2">Uncharacterized protein</fullName>
    </submittedName>
</protein>
<proteinExistence type="predicted"/>
<dbReference type="EMBL" id="ML119113">
    <property type="protein sequence ID" value="RPB15496.1"/>
    <property type="molecule type" value="Genomic_DNA"/>
</dbReference>
<keyword evidence="3" id="KW-1185">Reference proteome</keyword>
<feature type="compositionally biased region" description="Pro residues" evidence="1">
    <location>
        <begin position="133"/>
        <end position="145"/>
    </location>
</feature>
<feature type="region of interest" description="Disordered" evidence="1">
    <location>
        <begin position="98"/>
        <end position="214"/>
    </location>
</feature>
<dbReference type="AlphaFoldDB" id="A0A3N4KY77"/>
<accession>A0A3N4KY77</accession>
<evidence type="ECO:0000256" key="1">
    <source>
        <dbReference type="SAM" id="MobiDB-lite"/>
    </source>
</evidence>
<organism evidence="2 3">
    <name type="scientific">Morchella conica CCBAS932</name>
    <dbReference type="NCBI Taxonomy" id="1392247"/>
    <lineage>
        <taxon>Eukaryota</taxon>
        <taxon>Fungi</taxon>
        <taxon>Dikarya</taxon>
        <taxon>Ascomycota</taxon>
        <taxon>Pezizomycotina</taxon>
        <taxon>Pezizomycetes</taxon>
        <taxon>Pezizales</taxon>
        <taxon>Morchellaceae</taxon>
        <taxon>Morchella</taxon>
    </lineage>
</organism>
<feature type="compositionally biased region" description="Low complexity" evidence="1">
    <location>
        <begin position="106"/>
        <end position="132"/>
    </location>
</feature>
<dbReference type="Proteomes" id="UP000277580">
    <property type="component" value="Unassembled WGS sequence"/>
</dbReference>
<sequence>MTVAHTSPVNSRKSLTADNPPTFLTYDNPEPLPTKTPTNVLVDRSWLPRPPPGAHYLLVHMSMLYHGHQTVLVPLIEHRMQEYVYPDKIKDTMTELTTDKPTASHPTGVTPSTATSSGTTSTAEAPTKTTPLAPEPPLQPTPIPAPGIHGALFHGEAGRHSPTPPMPQPGAIPFLPKETAAPGTGPSSRCSSVNPNDTLPPTPNCGPAEPYPPQMRLRENMAPTRSTLPLPPGARMQGEQEVRPTTHLPVDDHIGRPATMNVAVPTEYHNALPSRPVQDPSYTAARRSAEVHPSGYRQNSEAMEKPRYYGVEHENENENEKEGRGDRNGEDTLLSKLGKWVEGLNNKIVETGITGDTKGKGKETQ</sequence>
<feature type="compositionally biased region" description="Basic and acidic residues" evidence="1">
    <location>
        <begin position="302"/>
        <end position="330"/>
    </location>
</feature>
<gene>
    <name evidence="2" type="ORF">P167DRAFT_543042</name>
</gene>
<feature type="region of interest" description="Disordered" evidence="1">
    <location>
        <begin position="1"/>
        <end position="35"/>
    </location>
</feature>
<feature type="compositionally biased region" description="Pro residues" evidence="1">
    <location>
        <begin position="198"/>
        <end position="213"/>
    </location>
</feature>
<reference evidence="2 3" key="1">
    <citation type="journal article" date="2018" name="Nat. Ecol. Evol.">
        <title>Pezizomycetes genomes reveal the molecular basis of ectomycorrhizal truffle lifestyle.</title>
        <authorList>
            <person name="Murat C."/>
            <person name="Payen T."/>
            <person name="Noel B."/>
            <person name="Kuo A."/>
            <person name="Morin E."/>
            <person name="Chen J."/>
            <person name="Kohler A."/>
            <person name="Krizsan K."/>
            <person name="Balestrini R."/>
            <person name="Da Silva C."/>
            <person name="Montanini B."/>
            <person name="Hainaut M."/>
            <person name="Levati E."/>
            <person name="Barry K.W."/>
            <person name="Belfiori B."/>
            <person name="Cichocki N."/>
            <person name="Clum A."/>
            <person name="Dockter R.B."/>
            <person name="Fauchery L."/>
            <person name="Guy J."/>
            <person name="Iotti M."/>
            <person name="Le Tacon F."/>
            <person name="Lindquist E.A."/>
            <person name="Lipzen A."/>
            <person name="Malagnac F."/>
            <person name="Mello A."/>
            <person name="Molinier V."/>
            <person name="Miyauchi S."/>
            <person name="Poulain J."/>
            <person name="Riccioni C."/>
            <person name="Rubini A."/>
            <person name="Sitrit Y."/>
            <person name="Splivallo R."/>
            <person name="Traeger S."/>
            <person name="Wang M."/>
            <person name="Zifcakova L."/>
            <person name="Wipf D."/>
            <person name="Zambonelli A."/>
            <person name="Paolocci F."/>
            <person name="Nowrousian M."/>
            <person name="Ottonello S."/>
            <person name="Baldrian P."/>
            <person name="Spatafora J.W."/>
            <person name="Henrissat B."/>
            <person name="Nagy L.G."/>
            <person name="Aury J.M."/>
            <person name="Wincker P."/>
            <person name="Grigoriev I.V."/>
            <person name="Bonfante P."/>
            <person name="Martin F.M."/>
        </authorList>
    </citation>
    <scope>NUCLEOTIDE SEQUENCE [LARGE SCALE GENOMIC DNA]</scope>
    <source>
        <strain evidence="2 3">CCBAS932</strain>
    </source>
</reference>
<name>A0A3N4KY77_9PEZI</name>
<feature type="compositionally biased region" description="Polar residues" evidence="1">
    <location>
        <begin position="1"/>
        <end position="19"/>
    </location>
</feature>
<feature type="region of interest" description="Disordered" evidence="1">
    <location>
        <begin position="288"/>
        <end position="331"/>
    </location>
</feature>
<dbReference type="InParanoid" id="A0A3N4KY77"/>
<dbReference type="OrthoDB" id="10358569at2759"/>
<evidence type="ECO:0000313" key="3">
    <source>
        <dbReference type="Proteomes" id="UP000277580"/>
    </source>
</evidence>
<evidence type="ECO:0000313" key="2">
    <source>
        <dbReference type="EMBL" id="RPB15496.1"/>
    </source>
</evidence>
<feature type="compositionally biased region" description="Polar residues" evidence="1">
    <location>
        <begin position="185"/>
        <end position="197"/>
    </location>
</feature>